<dbReference type="InterPro" id="IPR004035">
    <property type="entry name" value="Endouclease-III_FeS-bd_BS"/>
</dbReference>
<dbReference type="GO" id="GO:0000703">
    <property type="term" value="F:oxidized pyrimidine nucleobase lesion DNA N-glycosylase activity"/>
    <property type="evidence" value="ECO:0007669"/>
    <property type="project" value="TreeGrafter"/>
</dbReference>
<reference evidence="12 13" key="1">
    <citation type="submission" date="2023-12" db="EMBL/GenBank/DDBJ databases">
        <title>A high-quality genome assembly for Dillenia turbinata (Dilleniales).</title>
        <authorList>
            <person name="Chanderbali A."/>
        </authorList>
    </citation>
    <scope>NUCLEOTIDE SEQUENCE [LARGE SCALE GENOMIC DNA]</scope>
    <source>
        <strain evidence="12">LSX21</strain>
        <tissue evidence="12">Leaf</tissue>
    </source>
</reference>
<dbReference type="EMBL" id="JBAMMX010000026">
    <property type="protein sequence ID" value="KAK6914577.1"/>
    <property type="molecule type" value="Genomic_DNA"/>
</dbReference>
<dbReference type="AlphaFoldDB" id="A0AAN8URX9"/>
<evidence type="ECO:0000256" key="10">
    <source>
        <dbReference type="ARBA" id="ARBA00023295"/>
    </source>
</evidence>
<evidence type="ECO:0000256" key="4">
    <source>
        <dbReference type="ARBA" id="ARBA00022763"/>
    </source>
</evidence>
<dbReference type="InterPro" id="IPR011257">
    <property type="entry name" value="DNA_glycosylase"/>
</dbReference>
<keyword evidence="8" id="KW-0234">DNA repair</keyword>
<feature type="region of interest" description="Disordered" evidence="11">
    <location>
        <begin position="1"/>
        <end position="27"/>
    </location>
</feature>
<dbReference type="GO" id="GO:0006289">
    <property type="term" value="P:nucleotide-excision repair"/>
    <property type="evidence" value="ECO:0007669"/>
    <property type="project" value="TreeGrafter"/>
</dbReference>
<accession>A0AAN8URX9</accession>
<evidence type="ECO:0000256" key="9">
    <source>
        <dbReference type="ARBA" id="ARBA00023239"/>
    </source>
</evidence>
<evidence type="ECO:0000256" key="1">
    <source>
        <dbReference type="ARBA" id="ARBA00001966"/>
    </source>
</evidence>
<dbReference type="Pfam" id="PF10576">
    <property type="entry name" value="EndIII_4Fe-2S"/>
    <property type="match status" value="1"/>
</dbReference>
<sequence length="396" mass="43544">MKEFMPVVDEKPKSEDGPKALDGEPPANWEKILEGFRRMSSSEDAPVDSMGREKAGSALPPQVCSVASMERRFAVMVSSLLSRQTKDHGTYGKGFSVHVMLIPPHIFASDKYHIILKFSEPGNGAGAVQRLQRNDLLTPDAIDSADEATIKNLIYPDMNVAWDNVQGICTDTRIHRICNRLGCVSRPGTKQAGQVGFWHIFDLMPILDLRKRKTTSPEETRESLQIWLPKEEWVPINPLLVGFGQTVCTPVRPRCGMCGISDLCPFAFKESGSPSFTAKKSENGAWHSITIENALYNQHSTCAVECGNEYGTSVIRITSYPPSPESVSVALSHARLPESFLDLLDEDSCPKILPSWLLQPSIKSSSEKLRLIPGVISNPSFLTTDKTVGSSSQSPA</sequence>
<dbReference type="PROSITE" id="PS00764">
    <property type="entry name" value="ENDONUCLEASE_III_1"/>
    <property type="match status" value="1"/>
</dbReference>
<keyword evidence="10" id="KW-0326">Glycosidase</keyword>
<evidence type="ECO:0000256" key="5">
    <source>
        <dbReference type="ARBA" id="ARBA00022801"/>
    </source>
</evidence>
<evidence type="ECO:0000256" key="2">
    <source>
        <dbReference type="ARBA" id="ARBA00008343"/>
    </source>
</evidence>
<dbReference type="SUPFAM" id="SSF48150">
    <property type="entry name" value="DNA-glycosylase"/>
    <property type="match status" value="1"/>
</dbReference>
<keyword evidence="5" id="KW-0378">Hydrolase</keyword>
<dbReference type="Proteomes" id="UP001370490">
    <property type="component" value="Unassembled WGS sequence"/>
</dbReference>
<evidence type="ECO:0000256" key="6">
    <source>
        <dbReference type="ARBA" id="ARBA00023004"/>
    </source>
</evidence>
<comment type="similarity">
    <text evidence="2">Belongs to the Nth/MutY family.</text>
</comment>
<dbReference type="InterPro" id="IPR023170">
    <property type="entry name" value="HhH_base_excis_C"/>
</dbReference>
<dbReference type="GO" id="GO:0046872">
    <property type="term" value="F:metal ion binding"/>
    <property type="evidence" value="ECO:0007669"/>
    <property type="project" value="UniProtKB-KW"/>
</dbReference>
<dbReference type="InterPro" id="IPR003651">
    <property type="entry name" value="Endonuclease3_FeS-loop_motif"/>
</dbReference>
<keyword evidence="9" id="KW-0456">Lyase</keyword>
<dbReference type="PANTHER" id="PTHR43286">
    <property type="entry name" value="ENDONUCLEASE III-LIKE PROTEIN 1"/>
    <property type="match status" value="1"/>
</dbReference>
<name>A0AAN8URX9_9MAGN</name>
<organism evidence="12 13">
    <name type="scientific">Dillenia turbinata</name>
    <dbReference type="NCBI Taxonomy" id="194707"/>
    <lineage>
        <taxon>Eukaryota</taxon>
        <taxon>Viridiplantae</taxon>
        <taxon>Streptophyta</taxon>
        <taxon>Embryophyta</taxon>
        <taxon>Tracheophyta</taxon>
        <taxon>Spermatophyta</taxon>
        <taxon>Magnoliopsida</taxon>
        <taxon>eudicotyledons</taxon>
        <taxon>Gunneridae</taxon>
        <taxon>Pentapetalae</taxon>
        <taxon>Dilleniales</taxon>
        <taxon>Dilleniaceae</taxon>
        <taxon>Dillenia</taxon>
    </lineage>
</organism>
<keyword evidence="13" id="KW-1185">Reference proteome</keyword>
<dbReference type="GO" id="GO:0005634">
    <property type="term" value="C:nucleus"/>
    <property type="evidence" value="ECO:0007669"/>
    <property type="project" value="TreeGrafter"/>
</dbReference>
<keyword evidence="3" id="KW-0479">Metal-binding</keyword>
<keyword evidence="7" id="KW-0411">Iron-sulfur</keyword>
<evidence type="ECO:0000313" key="12">
    <source>
        <dbReference type="EMBL" id="KAK6914577.1"/>
    </source>
</evidence>
<evidence type="ECO:0000256" key="11">
    <source>
        <dbReference type="SAM" id="MobiDB-lite"/>
    </source>
</evidence>
<gene>
    <name evidence="12" type="ORF">RJ641_021898</name>
</gene>
<evidence type="ECO:0000256" key="7">
    <source>
        <dbReference type="ARBA" id="ARBA00023014"/>
    </source>
</evidence>
<keyword evidence="6" id="KW-0408">Iron</keyword>
<keyword evidence="4" id="KW-0227">DNA damage</keyword>
<evidence type="ECO:0008006" key="14">
    <source>
        <dbReference type="Google" id="ProtNLM"/>
    </source>
</evidence>
<dbReference type="SMART" id="SM00525">
    <property type="entry name" value="FES"/>
    <property type="match status" value="1"/>
</dbReference>
<comment type="cofactor">
    <cofactor evidence="1">
        <name>[4Fe-4S] cluster</name>
        <dbReference type="ChEBI" id="CHEBI:49883"/>
    </cofactor>
</comment>
<evidence type="ECO:0000256" key="3">
    <source>
        <dbReference type="ARBA" id="ARBA00022723"/>
    </source>
</evidence>
<proteinExistence type="inferred from homology"/>
<dbReference type="GO" id="GO:0042644">
    <property type="term" value="C:chloroplast nucleoid"/>
    <property type="evidence" value="ECO:0007669"/>
    <property type="project" value="TreeGrafter"/>
</dbReference>
<comment type="caution">
    <text evidence="12">The sequence shown here is derived from an EMBL/GenBank/DDBJ whole genome shotgun (WGS) entry which is preliminary data.</text>
</comment>
<evidence type="ECO:0000256" key="8">
    <source>
        <dbReference type="ARBA" id="ARBA00023204"/>
    </source>
</evidence>
<dbReference type="GO" id="GO:0016829">
    <property type="term" value="F:lyase activity"/>
    <property type="evidence" value="ECO:0007669"/>
    <property type="project" value="UniProtKB-KW"/>
</dbReference>
<dbReference type="PANTHER" id="PTHR43286:SF1">
    <property type="entry name" value="ENDONUCLEASE III-LIKE PROTEIN 1"/>
    <property type="match status" value="1"/>
</dbReference>
<evidence type="ECO:0000313" key="13">
    <source>
        <dbReference type="Proteomes" id="UP001370490"/>
    </source>
</evidence>
<protein>
    <recommendedName>
        <fullName evidence="14">HhH-GPD domain-containing protein</fullName>
    </recommendedName>
</protein>
<feature type="compositionally biased region" description="Basic and acidic residues" evidence="11">
    <location>
        <begin position="1"/>
        <end position="22"/>
    </location>
</feature>
<dbReference type="GO" id="GO:0051539">
    <property type="term" value="F:4 iron, 4 sulfur cluster binding"/>
    <property type="evidence" value="ECO:0007669"/>
    <property type="project" value="InterPro"/>
</dbReference>
<dbReference type="Gene3D" id="1.10.1670.10">
    <property type="entry name" value="Helix-hairpin-Helix base-excision DNA repair enzymes (C-terminal)"/>
    <property type="match status" value="1"/>
</dbReference>
<dbReference type="GO" id="GO:0006285">
    <property type="term" value="P:base-excision repair, AP site formation"/>
    <property type="evidence" value="ECO:0007669"/>
    <property type="project" value="TreeGrafter"/>
</dbReference>
<dbReference type="GO" id="GO:0003906">
    <property type="term" value="F:DNA-(apurinic or apyrimidinic site) endonuclease activity"/>
    <property type="evidence" value="ECO:0007669"/>
    <property type="project" value="TreeGrafter"/>
</dbReference>